<evidence type="ECO:0000313" key="2">
    <source>
        <dbReference type="EMBL" id="BBN48712.1"/>
    </source>
</evidence>
<organism evidence="2 3">
    <name type="scientific">Mycobacterium avium subsp. hominissuis</name>
    <dbReference type="NCBI Taxonomy" id="439334"/>
    <lineage>
        <taxon>Bacteria</taxon>
        <taxon>Bacillati</taxon>
        <taxon>Actinomycetota</taxon>
        <taxon>Actinomycetes</taxon>
        <taxon>Mycobacteriales</taxon>
        <taxon>Mycobacteriaceae</taxon>
        <taxon>Mycobacterium</taxon>
        <taxon>Mycobacterium avium complex (MAC)</taxon>
    </lineage>
</organism>
<dbReference type="AlphaFoldDB" id="A0AAI8SNX3"/>
<proteinExistence type="predicted"/>
<gene>
    <name evidence="2" type="ORF">JPH1_31870</name>
</gene>
<evidence type="ECO:0000256" key="1">
    <source>
        <dbReference type="SAM" id="MobiDB-lite"/>
    </source>
</evidence>
<name>A0AAI8SNX3_MYCAV</name>
<dbReference type="EMBL" id="AP020326">
    <property type="protein sequence ID" value="BBN48712.1"/>
    <property type="molecule type" value="Genomic_DNA"/>
</dbReference>
<accession>A0AAI8SNX3</accession>
<sequence length="90" mass="9774">MRAATYSTAPITPSDARLDTNSITITLDWMLIHDSPGRRRPACRAGCCGSGAGCSLERRAINRWGPGGLRDSGARRNAYPPKSRYKPVNV</sequence>
<feature type="region of interest" description="Disordered" evidence="1">
    <location>
        <begin position="65"/>
        <end position="90"/>
    </location>
</feature>
<protein>
    <submittedName>
        <fullName evidence="2">Uncharacterized protein</fullName>
    </submittedName>
</protein>
<reference evidence="2 3" key="1">
    <citation type="submission" date="2019-09" db="EMBL/GenBank/DDBJ databases">
        <title>Complete genome sequence of Mycobacterium avium subsp. hominissuis strain JP-H-1.</title>
        <authorList>
            <person name="Kinoshita Y."/>
            <person name="Niwa H."/>
            <person name="Uchida-Fujii E."/>
            <person name="Nukada T."/>
        </authorList>
    </citation>
    <scope>NUCLEOTIDE SEQUENCE [LARGE SCALE GENOMIC DNA]</scope>
    <source>
        <strain evidence="2 3">JP-H-1</strain>
    </source>
</reference>
<evidence type="ECO:0000313" key="3">
    <source>
        <dbReference type="Proteomes" id="UP000327362"/>
    </source>
</evidence>
<dbReference type="Proteomes" id="UP000327362">
    <property type="component" value="Chromosome"/>
</dbReference>